<dbReference type="SUPFAM" id="SSF47413">
    <property type="entry name" value="lambda repressor-like DNA-binding domains"/>
    <property type="match status" value="1"/>
</dbReference>
<dbReference type="Pfam" id="PF00356">
    <property type="entry name" value="LacI"/>
    <property type="match status" value="1"/>
</dbReference>
<accession>A0A426DQ65</accession>
<evidence type="ECO:0000259" key="4">
    <source>
        <dbReference type="PROSITE" id="PS50932"/>
    </source>
</evidence>
<dbReference type="InterPro" id="IPR028082">
    <property type="entry name" value="Peripla_BP_I"/>
</dbReference>
<proteinExistence type="predicted"/>
<dbReference type="SMART" id="SM00354">
    <property type="entry name" value="HTH_LACI"/>
    <property type="match status" value="1"/>
</dbReference>
<dbReference type="GO" id="GO:0003700">
    <property type="term" value="F:DNA-binding transcription factor activity"/>
    <property type="evidence" value="ECO:0007669"/>
    <property type="project" value="TreeGrafter"/>
</dbReference>
<reference evidence="6" key="1">
    <citation type="submission" date="2018-10" db="EMBL/GenBank/DDBJ databases">
        <title>Schaedlerella arabinophila gen. nov. sp. nov., isolated from the mouse intestinal tract and comparative analysis with the genome of the closely related altered Schaedler flora strain ASF502.</title>
        <authorList>
            <person name="Miyake S."/>
            <person name="Soh M."/>
            <person name="Seedorf H."/>
        </authorList>
    </citation>
    <scope>NUCLEOTIDE SEQUENCE [LARGE SCALE GENOMIC DNA]</scope>
    <source>
        <strain evidence="6">DSM 106076</strain>
    </source>
</reference>
<evidence type="ECO:0000313" key="7">
    <source>
        <dbReference type="Proteomes" id="UP000274920"/>
    </source>
</evidence>
<dbReference type="InterPro" id="IPR000843">
    <property type="entry name" value="HTH_LacI"/>
</dbReference>
<dbReference type="Pfam" id="PF00532">
    <property type="entry name" value="Peripla_BP_1"/>
    <property type="match status" value="1"/>
</dbReference>
<dbReference type="InterPro" id="IPR010982">
    <property type="entry name" value="Lambda_DNA-bd_dom_sf"/>
</dbReference>
<keyword evidence="2" id="KW-0238">DNA-binding</keyword>
<dbReference type="Proteomes" id="UP000474104">
    <property type="component" value="Unassembled WGS sequence"/>
</dbReference>
<dbReference type="HOGENOM" id="CLU_037628_6_1_9"/>
<dbReference type="GO" id="GO:0000976">
    <property type="term" value="F:transcription cis-regulatory region binding"/>
    <property type="evidence" value="ECO:0007669"/>
    <property type="project" value="TreeGrafter"/>
</dbReference>
<dbReference type="eggNOG" id="COG1609">
    <property type="taxonomic scope" value="Bacteria"/>
</dbReference>
<dbReference type="PANTHER" id="PTHR30146">
    <property type="entry name" value="LACI-RELATED TRANSCRIPTIONAL REPRESSOR"/>
    <property type="match status" value="1"/>
</dbReference>
<keyword evidence="1" id="KW-0805">Transcription regulation</keyword>
<dbReference type="Gene3D" id="1.10.260.40">
    <property type="entry name" value="lambda repressor-like DNA-binding domains"/>
    <property type="match status" value="1"/>
</dbReference>
<evidence type="ECO:0000313" key="6">
    <source>
        <dbReference type="EMBL" id="RRK34999.1"/>
    </source>
</evidence>
<dbReference type="CDD" id="cd01392">
    <property type="entry name" value="HTH_LacI"/>
    <property type="match status" value="1"/>
</dbReference>
<dbReference type="InterPro" id="IPR001761">
    <property type="entry name" value="Peripla_BP/Lac1_sug-bd_dom"/>
</dbReference>
<name>N2A6A4_9FIRM</name>
<keyword evidence="3" id="KW-0804">Transcription</keyword>
<keyword evidence="7" id="KW-1185">Reference proteome</keyword>
<evidence type="ECO:0000313" key="5">
    <source>
        <dbReference type="EMBL" id="NDO72561.1"/>
    </source>
</evidence>
<dbReference type="AlphaFoldDB" id="N2A6A4"/>
<sequence length="342" mass="37614">MKRATSKDVAKLAGVSQTTVSFVLNNTPGISLSDETRRKVLDAARELNYIPNSFAKGLKTSRSKLLGIFLPTMANPFYQKLMQYIENYTAELGYNVMLCCTYRNAEREKSYLDLCVEHQVDGIIYLFTPNWVKQITRISHNIPVILISEKSEDISINTISLNGFQCGKILTEHLLQLGHKNIAYVMSPVTSVSLTRQMRLQGIKAAVQNAGLGEDALEVITNPVVASDNLEANAGFAAMESILKKKRNTAVIGVNDLVSFGLLSKALNMDGIRIPEDISICGFDNTYLAHMAHPTLTTVEYCTEPLCRLAVDMLLNNNSIDVLKLSGEPKLIIGESTGPAPL</sequence>
<reference evidence="5 8" key="2">
    <citation type="submission" date="2019-07" db="EMBL/GenBank/DDBJ databases">
        <title>Draft genome sequences of 15 bacterial species constituting the stable defined intestinal microbiota of the GM15 gnotobiotic mouse model.</title>
        <authorList>
            <person name="Elie C."/>
            <person name="Mathieu A."/>
            <person name="Saliou A."/>
            <person name="Darnaud M."/>
            <person name="Leulier F."/>
            <person name="Tamellini A."/>
        </authorList>
    </citation>
    <scope>NUCLEOTIDE SEQUENCE [LARGE SCALE GENOMIC DNA]</scope>
    <source>
        <strain evidence="8">ASF 502</strain>
        <strain evidence="5">MD300</strain>
    </source>
</reference>
<dbReference type="PANTHER" id="PTHR30146:SF109">
    <property type="entry name" value="HTH-TYPE TRANSCRIPTIONAL REGULATOR GALS"/>
    <property type="match status" value="1"/>
</dbReference>
<dbReference type="Proteomes" id="UP000274920">
    <property type="component" value="Unassembled WGS sequence"/>
</dbReference>
<dbReference type="Gene3D" id="3.40.50.2300">
    <property type="match status" value="2"/>
</dbReference>
<feature type="domain" description="HTH lacI-type" evidence="4">
    <location>
        <begin position="4"/>
        <end position="60"/>
    </location>
</feature>
<dbReference type="OrthoDB" id="9796186at2"/>
<gene>
    <name evidence="6" type="ORF">EBB54_29445</name>
    <name evidence="5" type="ORF">FMM80_29620</name>
</gene>
<dbReference type="CDD" id="cd06267">
    <property type="entry name" value="PBP1_LacI_sugar_binding-like"/>
    <property type="match status" value="1"/>
</dbReference>
<dbReference type="PROSITE" id="PS50932">
    <property type="entry name" value="HTH_LACI_2"/>
    <property type="match status" value="1"/>
</dbReference>
<organism evidence="6 7">
    <name type="scientific">Schaedlerella arabinosiphila</name>
    <dbReference type="NCBI Taxonomy" id="2044587"/>
    <lineage>
        <taxon>Bacteria</taxon>
        <taxon>Bacillati</taxon>
        <taxon>Bacillota</taxon>
        <taxon>Clostridia</taxon>
        <taxon>Lachnospirales</taxon>
        <taxon>Lachnospiraceae</taxon>
        <taxon>Schaedlerella</taxon>
    </lineage>
</organism>
<comment type="caution">
    <text evidence="6">The sequence shown here is derived from an EMBL/GenBank/DDBJ whole genome shotgun (WGS) entry which is preliminary data.</text>
</comment>
<dbReference type="EMBL" id="VIRB01000167">
    <property type="protein sequence ID" value="NDO72561.1"/>
    <property type="molecule type" value="Genomic_DNA"/>
</dbReference>
<dbReference type="STRING" id="2044587.C824_04133"/>
<accession>N2A6A4</accession>
<dbReference type="SUPFAM" id="SSF53822">
    <property type="entry name" value="Periplasmic binding protein-like I"/>
    <property type="match status" value="1"/>
</dbReference>
<evidence type="ECO:0000256" key="1">
    <source>
        <dbReference type="ARBA" id="ARBA00023015"/>
    </source>
</evidence>
<evidence type="ECO:0000256" key="3">
    <source>
        <dbReference type="ARBA" id="ARBA00023163"/>
    </source>
</evidence>
<dbReference type="EMBL" id="RHJS01000002">
    <property type="protein sequence ID" value="RRK34999.1"/>
    <property type="molecule type" value="Genomic_DNA"/>
</dbReference>
<evidence type="ECO:0000256" key="2">
    <source>
        <dbReference type="ARBA" id="ARBA00023125"/>
    </source>
</evidence>
<evidence type="ECO:0000313" key="8">
    <source>
        <dbReference type="Proteomes" id="UP000474104"/>
    </source>
</evidence>
<dbReference type="RefSeq" id="WP_004083110.1">
    <property type="nucleotide sequence ID" value="NZ_RHJS01000002.1"/>
</dbReference>
<protein>
    <submittedName>
        <fullName evidence="6">LacI family transcriptional regulator</fullName>
    </submittedName>
</protein>